<organism evidence="1 2">
    <name type="scientific">Cyclocybe aegerita</name>
    <name type="common">Black poplar mushroom</name>
    <name type="synonym">Agrocybe aegerita</name>
    <dbReference type="NCBI Taxonomy" id="1973307"/>
    <lineage>
        <taxon>Eukaryota</taxon>
        <taxon>Fungi</taxon>
        <taxon>Dikarya</taxon>
        <taxon>Basidiomycota</taxon>
        <taxon>Agaricomycotina</taxon>
        <taxon>Agaricomycetes</taxon>
        <taxon>Agaricomycetidae</taxon>
        <taxon>Agaricales</taxon>
        <taxon>Agaricineae</taxon>
        <taxon>Bolbitiaceae</taxon>
        <taxon>Cyclocybe</taxon>
    </lineage>
</organism>
<reference evidence="1 2" key="1">
    <citation type="submission" date="2020-01" db="EMBL/GenBank/DDBJ databases">
        <authorList>
            <person name="Gupta K D."/>
        </authorList>
    </citation>
    <scope>NUCLEOTIDE SEQUENCE [LARGE SCALE GENOMIC DNA]</scope>
</reference>
<dbReference type="AlphaFoldDB" id="A0A8S0X659"/>
<protein>
    <submittedName>
        <fullName evidence="1">Uncharacterized protein</fullName>
    </submittedName>
</protein>
<evidence type="ECO:0000313" key="2">
    <source>
        <dbReference type="Proteomes" id="UP000467700"/>
    </source>
</evidence>
<name>A0A8S0X659_CYCAE</name>
<evidence type="ECO:0000313" key="1">
    <source>
        <dbReference type="EMBL" id="CAA7268462.1"/>
    </source>
</evidence>
<comment type="caution">
    <text evidence="1">The sequence shown here is derived from an EMBL/GenBank/DDBJ whole genome shotgun (WGS) entry which is preliminary data.</text>
</comment>
<proteinExistence type="predicted"/>
<sequence length="143" mass="15630">MFLHVLPLTDTAFSIVQPALHLKFKAKVAELSKLPRNISSQHTQLSSLLLDVYPDHFCSSWPSTFDNATYLFRKTPHSKPGIVAPISRYHCLHPTNVVLDPRPSPPPASSCPDEGALFELGPRFTPCLAPDGIDGANDPSSTI</sequence>
<accession>A0A8S0X659</accession>
<gene>
    <name evidence="1" type="ORF">AAE3_LOCUS10550</name>
</gene>
<dbReference type="EMBL" id="CACVBS010000068">
    <property type="protein sequence ID" value="CAA7268462.1"/>
    <property type="molecule type" value="Genomic_DNA"/>
</dbReference>
<keyword evidence="2" id="KW-1185">Reference proteome</keyword>
<dbReference type="Proteomes" id="UP000467700">
    <property type="component" value="Unassembled WGS sequence"/>
</dbReference>